<sequence length="315" mass="35375">MARIIITGGSGKVGQAVIKRLLTRNHTLLNLDIAPLPPSFSQRVHTLRIDLTDAGQVYSALTSRFTPSCPFDPAKEPLTERPDAVIHLAGHPRNMIVPDVETYRVNTVASYNVLEASCRLGIKKILIASTVCVYGQPYGEGDVPFPSFPVDEEVDTNPMDTYAISKVCVEKTARGLARRYNHLRHAVDIYVFRLAAVIGEGEYEECFLDWIADPAKMKAVGWSYTDARDFGEMCHLAIEKDGLGYQVFNATNDEITARLSDDETAEAFLRKNAPGVQFTREMERREAPLTNRKVKDLLGFREEHPWSKYFNYDSV</sequence>
<protein>
    <recommendedName>
        <fullName evidence="1">NAD-dependent epimerase/dehydratase domain-containing protein</fullName>
    </recommendedName>
</protein>
<accession>A0A3D8R467</accession>
<dbReference type="RefSeq" id="XP_026600549.1">
    <property type="nucleotide sequence ID" value="XM_026750536.1"/>
</dbReference>
<evidence type="ECO:0000313" key="2">
    <source>
        <dbReference type="EMBL" id="RDW68760.1"/>
    </source>
</evidence>
<dbReference type="Proteomes" id="UP000256690">
    <property type="component" value="Unassembled WGS sequence"/>
</dbReference>
<comment type="caution">
    <text evidence="2">The sequence shown here is derived from an EMBL/GenBank/DDBJ whole genome shotgun (WGS) entry which is preliminary data.</text>
</comment>
<dbReference type="AlphaFoldDB" id="A0A3D8R467"/>
<dbReference type="SUPFAM" id="SSF51735">
    <property type="entry name" value="NAD(P)-binding Rossmann-fold domains"/>
    <property type="match status" value="1"/>
</dbReference>
<keyword evidence="3" id="KW-1185">Reference proteome</keyword>
<evidence type="ECO:0000313" key="3">
    <source>
        <dbReference type="Proteomes" id="UP000256690"/>
    </source>
</evidence>
<evidence type="ECO:0000259" key="1">
    <source>
        <dbReference type="Pfam" id="PF01370"/>
    </source>
</evidence>
<gene>
    <name evidence="2" type="ORF">DSM5745_08520</name>
</gene>
<reference evidence="2 3" key="1">
    <citation type="journal article" date="2018" name="IMA Fungus">
        <title>IMA Genome-F 9: Draft genome sequence of Annulohypoxylon stygium, Aspergillus mulundensis, Berkeleyomyces basicola (syn. Thielaviopsis basicola), Ceratocystis smalleyi, two Cercospora beticola strains, Coleophoma cylindrospora, Fusarium fracticaudum, Phialophora cf. hyalina, and Morchella septimelata.</title>
        <authorList>
            <person name="Wingfield B.D."/>
            <person name="Bills G.F."/>
            <person name="Dong Y."/>
            <person name="Huang W."/>
            <person name="Nel W.J."/>
            <person name="Swalarsk-Parry B.S."/>
            <person name="Vaghefi N."/>
            <person name="Wilken P.M."/>
            <person name="An Z."/>
            <person name="de Beer Z.W."/>
            <person name="De Vos L."/>
            <person name="Chen L."/>
            <person name="Duong T.A."/>
            <person name="Gao Y."/>
            <person name="Hammerbacher A."/>
            <person name="Kikkert J.R."/>
            <person name="Li Y."/>
            <person name="Li H."/>
            <person name="Li K."/>
            <person name="Li Q."/>
            <person name="Liu X."/>
            <person name="Ma X."/>
            <person name="Naidoo K."/>
            <person name="Pethybridge S.J."/>
            <person name="Sun J."/>
            <person name="Steenkamp E.T."/>
            <person name="van der Nest M.A."/>
            <person name="van Wyk S."/>
            <person name="Wingfield M.J."/>
            <person name="Xiong C."/>
            <person name="Yue Q."/>
            <person name="Zhang X."/>
        </authorList>
    </citation>
    <scope>NUCLEOTIDE SEQUENCE [LARGE SCALE GENOMIC DNA]</scope>
    <source>
        <strain evidence="2 3">DSM 5745</strain>
    </source>
</reference>
<dbReference type="InterPro" id="IPR036291">
    <property type="entry name" value="NAD(P)-bd_dom_sf"/>
</dbReference>
<dbReference type="InterPro" id="IPR001509">
    <property type="entry name" value="Epimerase_deHydtase"/>
</dbReference>
<name>A0A3D8R467_9EURO</name>
<dbReference type="PANTHER" id="PTHR43103">
    <property type="entry name" value="NUCLEOSIDE-DIPHOSPHATE-SUGAR EPIMERASE"/>
    <property type="match status" value="1"/>
</dbReference>
<dbReference type="Gene3D" id="3.40.50.720">
    <property type="entry name" value="NAD(P)-binding Rossmann-like Domain"/>
    <property type="match status" value="1"/>
</dbReference>
<dbReference type="GeneID" id="38118890"/>
<dbReference type="STRING" id="1810919.A0A3D8R467"/>
<dbReference type="OrthoDB" id="202470at2759"/>
<organism evidence="2 3">
    <name type="scientific">Aspergillus mulundensis</name>
    <dbReference type="NCBI Taxonomy" id="1810919"/>
    <lineage>
        <taxon>Eukaryota</taxon>
        <taxon>Fungi</taxon>
        <taxon>Dikarya</taxon>
        <taxon>Ascomycota</taxon>
        <taxon>Pezizomycotina</taxon>
        <taxon>Eurotiomycetes</taxon>
        <taxon>Eurotiomycetidae</taxon>
        <taxon>Eurotiales</taxon>
        <taxon>Aspergillaceae</taxon>
        <taxon>Aspergillus</taxon>
        <taxon>Aspergillus subgen. Nidulantes</taxon>
    </lineage>
</organism>
<feature type="domain" description="NAD-dependent epimerase/dehydratase" evidence="1">
    <location>
        <begin position="4"/>
        <end position="241"/>
    </location>
</feature>
<dbReference type="EMBL" id="PVWQ01000011">
    <property type="protein sequence ID" value="RDW68760.1"/>
    <property type="molecule type" value="Genomic_DNA"/>
</dbReference>
<proteinExistence type="predicted"/>
<dbReference type="Pfam" id="PF01370">
    <property type="entry name" value="Epimerase"/>
    <property type="match status" value="1"/>
</dbReference>
<dbReference type="PANTHER" id="PTHR43103:SF6">
    <property type="entry name" value="PUTATIVE-RELATED"/>
    <property type="match status" value="1"/>
</dbReference>